<dbReference type="Pfam" id="PF03724">
    <property type="entry name" value="META"/>
    <property type="match status" value="1"/>
</dbReference>
<dbReference type="PROSITE" id="PS51257">
    <property type="entry name" value="PROKAR_LIPOPROTEIN"/>
    <property type="match status" value="1"/>
</dbReference>
<dbReference type="Gene3D" id="2.40.128.270">
    <property type="match status" value="1"/>
</dbReference>
<protein>
    <submittedName>
        <fullName evidence="2">META domain-containing protein</fullName>
    </submittedName>
</protein>
<dbReference type="EMBL" id="JAFKCT010000001">
    <property type="protein sequence ID" value="MBN7810201.1"/>
    <property type="molecule type" value="Genomic_DNA"/>
</dbReference>
<name>A0ABS3BZF0_9BACT</name>
<gene>
    <name evidence="2" type="ORF">J0A68_04485</name>
</gene>
<comment type="caution">
    <text evidence="2">The sequence shown here is derived from an EMBL/GenBank/DDBJ whole genome shotgun (WGS) entry which is preliminary data.</text>
</comment>
<dbReference type="PANTHER" id="PTHR35535:SF2">
    <property type="entry name" value="DUF306 DOMAIN-CONTAINING PROTEIN"/>
    <property type="match status" value="1"/>
</dbReference>
<dbReference type="InterPro" id="IPR053147">
    <property type="entry name" value="Hsp_HslJ-like"/>
</dbReference>
<reference evidence="2 3" key="1">
    <citation type="submission" date="2021-03" db="EMBL/GenBank/DDBJ databases">
        <title>novel species isolated from a fishpond in China.</title>
        <authorList>
            <person name="Lu H."/>
            <person name="Cai Z."/>
        </authorList>
    </citation>
    <scope>NUCLEOTIDE SEQUENCE [LARGE SCALE GENOMIC DNA]</scope>
    <source>
        <strain evidence="2 3">H41</strain>
    </source>
</reference>
<accession>A0ABS3BZF0</accession>
<keyword evidence="3" id="KW-1185">Reference proteome</keyword>
<organism evidence="2 3">
    <name type="scientific">Algoriphagus oliviformis</name>
    <dbReference type="NCBI Taxonomy" id="2811231"/>
    <lineage>
        <taxon>Bacteria</taxon>
        <taxon>Pseudomonadati</taxon>
        <taxon>Bacteroidota</taxon>
        <taxon>Cytophagia</taxon>
        <taxon>Cytophagales</taxon>
        <taxon>Cyclobacteriaceae</taxon>
        <taxon>Algoriphagus</taxon>
    </lineage>
</organism>
<evidence type="ECO:0000259" key="1">
    <source>
        <dbReference type="Pfam" id="PF03724"/>
    </source>
</evidence>
<feature type="domain" description="DUF306" evidence="1">
    <location>
        <begin position="30"/>
        <end position="137"/>
    </location>
</feature>
<dbReference type="PANTHER" id="PTHR35535">
    <property type="entry name" value="HEAT SHOCK PROTEIN HSLJ"/>
    <property type="match status" value="1"/>
</dbReference>
<evidence type="ECO:0000313" key="3">
    <source>
        <dbReference type="Proteomes" id="UP000664317"/>
    </source>
</evidence>
<evidence type="ECO:0000313" key="2">
    <source>
        <dbReference type="EMBL" id="MBN7810201.1"/>
    </source>
</evidence>
<proteinExistence type="predicted"/>
<dbReference type="RefSeq" id="WP_206576982.1">
    <property type="nucleotide sequence ID" value="NZ_JAFKCT010000001.1"/>
</dbReference>
<dbReference type="InterPro" id="IPR038670">
    <property type="entry name" value="HslJ-like_sf"/>
</dbReference>
<dbReference type="InterPro" id="IPR005184">
    <property type="entry name" value="DUF306_Meta_HslJ"/>
</dbReference>
<dbReference type="Proteomes" id="UP000664317">
    <property type="component" value="Unassembled WGS sequence"/>
</dbReference>
<sequence>MKTLQGITMGLLILLASSCGGTKGINPLGALTGKGWVLSSLAGSAPDLANYPAGVPTLHFLEGGRLAGFAGCNNFSGEFALEGGPGAIRLEPGAMTRKACPGSGEDEFLDAFKKAKNFKVQKEKLTLMDGTTELMSFSPANE</sequence>